<organism evidence="2 3">
    <name type="scientific">Port-miou virus</name>
    <dbReference type="NCBI Taxonomy" id="1733873"/>
    <lineage>
        <taxon>Viruses</taxon>
        <taxon>Varidnaviria</taxon>
        <taxon>Bamfordvirae</taxon>
        <taxon>Nucleocytoviricota</taxon>
        <taxon>Megaviricetes</taxon>
        <taxon>Pimascovirales</taxon>
        <taxon>Pimascovirales incertae sedis</taxon>
        <taxon>Marseilleviridae</taxon>
        <taxon>Losannavirus</taxon>
        <taxon>Losannavirus lausannense</taxon>
        <taxon>Lausannevirus</taxon>
    </lineage>
</organism>
<gene>
    <name evidence="2" type="ORF">PMV_088</name>
</gene>
<feature type="compositionally biased region" description="Acidic residues" evidence="1">
    <location>
        <begin position="125"/>
        <end position="138"/>
    </location>
</feature>
<evidence type="ECO:0000313" key="2">
    <source>
        <dbReference type="EMBL" id="ALH06786.1"/>
    </source>
</evidence>
<name>A0A0N9PLV8_9VIRU</name>
<proteinExistence type="predicted"/>
<evidence type="ECO:0000256" key="1">
    <source>
        <dbReference type="SAM" id="MobiDB-lite"/>
    </source>
</evidence>
<dbReference type="Proteomes" id="UP000319438">
    <property type="component" value="Segment"/>
</dbReference>
<accession>A0A0N9PLV8</accession>
<protein>
    <submittedName>
        <fullName evidence="2">Uncharacterized protein</fullName>
    </submittedName>
</protein>
<evidence type="ECO:0000313" key="3">
    <source>
        <dbReference type="Proteomes" id="UP000319438"/>
    </source>
</evidence>
<sequence>MSYRSSVAIENFEAEKFAKKIHKQVELVEGKILLAKKRMETYSEEEEHHKQYRRVNYLERYKLWLEECIQDLDDIHKGVPWKHIEKCGSLWRRSVSSDWYEWKDPKTKEEPKEPAVYCTIKQVAEEESSSEEESDDEIREPQREIRNVSKQEALLCLGYTPEFIAALNL</sequence>
<reference evidence="2" key="1">
    <citation type="journal article" date="2015" name="Genome Announc.">
        <title>Complete Genome Sequence of a New Member of the Marseilleviridae Recovered from the Brackish Submarine Spring in the Cassis Port-Miou Calanque, France.</title>
        <authorList>
            <person name="Doutre G."/>
            <person name="Arfib B."/>
            <person name="Rochette P."/>
            <person name="Claverie J.M."/>
            <person name="Bonin P."/>
            <person name="Abergel C."/>
        </authorList>
    </citation>
    <scope>NUCLEOTIDE SEQUENCE [LARGE SCALE GENOMIC DNA]</scope>
    <source>
        <strain evidence="2">1</strain>
    </source>
</reference>
<feature type="region of interest" description="Disordered" evidence="1">
    <location>
        <begin position="123"/>
        <end position="143"/>
    </location>
</feature>
<dbReference type="EMBL" id="KT428292">
    <property type="protein sequence ID" value="ALH06786.1"/>
    <property type="molecule type" value="Genomic_DNA"/>
</dbReference>